<dbReference type="InterPro" id="IPR026961">
    <property type="entry name" value="PGG_dom"/>
</dbReference>
<comment type="caution">
    <text evidence="3">The sequence shown here is derived from an EMBL/GenBank/DDBJ whole genome shotgun (WGS) entry which is preliminary data.</text>
</comment>
<keyword evidence="1" id="KW-0472">Membrane</keyword>
<proteinExistence type="predicted"/>
<accession>A0A6A2XQQ2</accession>
<dbReference type="Pfam" id="PF13962">
    <property type="entry name" value="PGG"/>
    <property type="match status" value="1"/>
</dbReference>
<sequence length="58" mass="6683">MMPGEAVMASDPEIFEVFTVFNAIGFFASLARISPLTSGFPLRACLKWRLFRWPELMW</sequence>
<reference evidence="3" key="1">
    <citation type="submission" date="2019-09" db="EMBL/GenBank/DDBJ databases">
        <title>Draft genome information of white flower Hibiscus syriacus.</title>
        <authorList>
            <person name="Kim Y.-M."/>
        </authorList>
    </citation>
    <scope>NUCLEOTIDE SEQUENCE [LARGE SCALE GENOMIC DNA]</scope>
    <source>
        <strain evidence="3">YM2019G1</strain>
    </source>
</reference>
<name>A0A6A2XQQ2_HIBSY</name>
<evidence type="ECO:0000259" key="2">
    <source>
        <dbReference type="Pfam" id="PF13962"/>
    </source>
</evidence>
<feature type="domain" description="PGG" evidence="2">
    <location>
        <begin position="3"/>
        <end position="38"/>
    </location>
</feature>
<evidence type="ECO:0000313" key="4">
    <source>
        <dbReference type="Proteomes" id="UP000436088"/>
    </source>
</evidence>
<dbReference type="Proteomes" id="UP000436088">
    <property type="component" value="Unassembled WGS sequence"/>
</dbReference>
<dbReference type="EMBL" id="VEPZ02001731">
    <property type="protein sequence ID" value="KAE8660719.1"/>
    <property type="molecule type" value="Genomic_DNA"/>
</dbReference>
<dbReference type="AlphaFoldDB" id="A0A6A2XQQ2"/>
<gene>
    <name evidence="3" type="ORF">F3Y22_tig00116951pilonHSYRG00703</name>
</gene>
<feature type="transmembrane region" description="Helical" evidence="1">
    <location>
        <begin position="20"/>
        <end position="42"/>
    </location>
</feature>
<keyword evidence="1" id="KW-1133">Transmembrane helix</keyword>
<protein>
    <recommendedName>
        <fullName evidence="2">PGG domain-containing protein</fullName>
    </recommendedName>
</protein>
<organism evidence="3 4">
    <name type="scientific">Hibiscus syriacus</name>
    <name type="common">Rose of Sharon</name>
    <dbReference type="NCBI Taxonomy" id="106335"/>
    <lineage>
        <taxon>Eukaryota</taxon>
        <taxon>Viridiplantae</taxon>
        <taxon>Streptophyta</taxon>
        <taxon>Embryophyta</taxon>
        <taxon>Tracheophyta</taxon>
        <taxon>Spermatophyta</taxon>
        <taxon>Magnoliopsida</taxon>
        <taxon>eudicotyledons</taxon>
        <taxon>Gunneridae</taxon>
        <taxon>Pentapetalae</taxon>
        <taxon>rosids</taxon>
        <taxon>malvids</taxon>
        <taxon>Malvales</taxon>
        <taxon>Malvaceae</taxon>
        <taxon>Malvoideae</taxon>
        <taxon>Hibiscus</taxon>
    </lineage>
</organism>
<keyword evidence="1" id="KW-0812">Transmembrane</keyword>
<keyword evidence="4" id="KW-1185">Reference proteome</keyword>
<evidence type="ECO:0000313" key="3">
    <source>
        <dbReference type="EMBL" id="KAE8660719.1"/>
    </source>
</evidence>
<evidence type="ECO:0000256" key="1">
    <source>
        <dbReference type="SAM" id="Phobius"/>
    </source>
</evidence>